<organism evidence="3 4">
    <name type="scientific">Microthlaspi erraticum</name>
    <dbReference type="NCBI Taxonomy" id="1685480"/>
    <lineage>
        <taxon>Eukaryota</taxon>
        <taxon>Viridiplantae</taxon>
        <taxon>Streptophyta</taxon>
        <taxon>Embryophyta</taxon>
        <taxon>Tracheophyta</taxon>
        <taxon>Spermatophyta</taxon>
        <taxon>Magnoliopsida</taxon>
        <taxon>eudicotyledons</taxon>
        <taxon>Gunneridae</taxon>
        <taxon>Pentapetalae</taxon>
        <taxon>rosids</taxon>
        <taxon>malvids</taxon>
        <taxon>Brassicales</taxon>
        <taxon>Brassicaceae</taxon>
        <taxon>Coluteocarpeae</taxon>
        <taxon>Microthlaspi</taxon>
    </lineage>
</organism>
<comment type="caution">
    <text evidence="3">The sequence shown here is derived from an EMBL/GenBank/DDBJ whole genome shotgun (WGS) entry which is preliminary data.</text>
</comment>
<dbReference type="InterPro" id="IPR004312">
    <property type="entry name" value="ATHILA_Orf1_C"/>
</dbReference>
<evidence type="ECO:0000259" key="2">
    <source>
        <dbReference type="Pfam" id="PF03078"/>
    </source>
</evidence>
<feature type="region of interest" description="Disordered" evidence="1">
    <location>
        <begin position="126"/>
        <end position="176"/>
    </location>
</feature>
<proteinExistence type="predicted"/>
<feature type="domain" description="Arabidopsis retrotransposon Orf1 C-terminal" evidence="2">
    <location>
        <begin position="15"/>
        <end position="121"/>
    </location>
</feature>
<keyword evidence="4" id="KW-1185">Reference proteome</keyword>
<dbReference type="AlphaFoldDB" id="A0A6D2KI26"/>
<evidence type="ECO:0000313" key="3">
    <source>
        <dbReference type="EMBL" id="CAA7054147.1"/>
    </source>
</evidence>
<feature type="region of interest" description="Disordered" evidence="1">
    <location>
        <begin position="1"/>
        <end position="53"/>
    </location>
</feature>
<dbReference type="EMBL" id="CACVBM020001562">
    <property type="protein sequence ID" value="CAA7054147.1"/>
    <property type="molecule type" value="Genomic_DNA"/>
</dbReference>
<gene>
    <name evidence="3" type="ORF">MERR_LOCUS41383</name>
</gene>
<protein>
    <recommendedName>
        <fullName evidence="2">Arabidopsis retrotransposon Orf1 C-terminal domain-containing protein</fullName>
    </recommendedName>
</protein>
<evidence type="ECO:0000313" key="4">
    <source>
        <dbReference type="Proteomes" id="UP000467841"/>
    </source>
</evidence>
<evidence type="ECO:0000256" key="1">
    <source>
        <dbReference type="SAM" id="MobiDB-lite"/>
    </source>
</evidence>
<dbReference type="Pfam" id="PF03078">
    <property type="entry name" value="ATHILA"/>
    <property type="match status" value="1"/>
</dbReference>
<name>A0A6D2KI26_9BRAS</name>
<sequence length="176" mass="20053">MRGKRNRGDVGSSHRREEIARGKRPVVEPNDDFVEDSTMQDAPFPETLGDDETEDTVTEIEMQRLRTLLEMKFAGTRYPDRGTMQTLRFDEDIDEMFHNLGIGRVMFQQHEAYRKATCLFLPHSHTSPASTARPHLTAVTTTSPSGPLDRDTISHTGRSTELFSAARQPSRPRRRP</sequence>
<dbReference type="Proteomes" id="UP000467841">
    <property type="component" value="Unassembled WGS sequence"/>
</dbReference>
<reference evidence="3" key="1">
    <citation type="submission" date="2020-01" db="EMBL/GenBank/DDBJ databases">
        <authorList>
            <person name="Mishra B."/>
        </authorList>
    </citation>
    <scope>NUCLEOTIDE SEQUENCE [LARGE SCALE GENOMIC DNA]</scope>
</reference>
<accession>A0A6D2KI26</accession>
<feature type="compositionally biased region" description="Basic and acidic residues" evidence="1">
    <location>
        <begin position="1"/>
        <end position="21"/>
    </location>
</feature>